<dbReference type="InterPro" id="IPR036259">
    <property type="entry name" value="MFS_trans_sf"/>
</dbReference>
<feature type="transmembrane region" description="Helical" evidence="1">
    <location>
        <begin position="239"/>
        <end position="260"/>
    </location>
</feature>
<dbReference type="Gene3D" id="1.20.1250.20">
    <property type="entry name" value="MFS general substrate transporter like domains"/>
    <property type="match status" value="1"/>
</dbReference>
<feature type="transmembrane region" description="Helical" evidence="1">
    <location>
        <begin position="208"/>
        <end position="233"/>
    </location>
</feature>
<feature type="transmembrane region" description="Helical" evidence="1">
    <location>
        <begin position="12"/>
        <end position="31"/>
    </location>
</feature>
<organism evidence="2 3">
    <name type="scientific">Spiroplasma poulsonii</name>
    <dbReference type="NCBI Taxonomy" id="2138"/>
    <lineage>
        <taxon>Bacteria</taxon>
        <taxon>Bacillati</taxon>
        <taxon>Mycoplasmatota</taxon>
        <taxon>Mollicutes</taxon>
        <taxon>Entomoplasmatales</taxon>
        <taxon>Spiroplasmataceae</taxon>
        <taxon>Spiroplasma</taxon>
    </lineage>
</organism>
<dbReference type="SUPFAM" id="SSF103473">
    <property type="entry name" value="MFS general substrate transporter"/>
    <property type="match status" value="1"/>
</dbReference>
<evidence type="ECO:0000313" key="3">
    <source>
        <dbReference type="Proteomes" id="UP000031565"/>
    </source>
</evidence>
<dbReference type="OrthoDB" id="390326at2"/>
<comment type="caution">
    <text evidence="2">The sequence shown here is derived from an EMBL/GenBank/DDBJ whole genome shotgun (WGS) entry which is preliminary data.</text>
</comment>
<evidence type="ECO:0000313" key="2">
    <source>
        <dbReference type="EMBL" id="PQM31533.1"/>
    </source>
</evidence>
<keyword evidence="1" id="KW-0812">Transmembrane</keyword>
<reference evidence="2 3" key="1">
    <citation type="journal article" date="2015" name="MBio">
        <title>Genome sequence of the Drosophila melanogaster male-killing Spiroplasma strain MSRO endosymbiont.</title>
        <authorList>
            <person name="Paredes J.C."/>
            <person name="Herren J.K."/>
            <person name="Schupfer F."/>
            <person name="Marin R."/>
            <person name="Claverol S."/>
            <person name="Kuo C.H."/>
            <person name="Lemaitre B."/>
            <person name="Beven L."/>
        </authorList>
    </citation>
    <scope>NUCLEOTIDE SEQUENCE [LARGE SCALE GENOMIC DNA]</scope>
    <source>
        <strain evidence="2 3">MSRO</strain>
    </source>
</reference>
<feature type="transmembrane region" description="Helical" evidence="1">
    <location>
        <begin position="37"/>
        <end position="57"/>
    </location>
</feature>
<feature type="transmembrane region" description="Helical" evidence="1">
    <location>
        <begin position="167"/>
        <end position="185"/>
    </location>
</feature>
<protein>
    <submittedName>
        <fullName evidence="2">Major Facilitator Superfamily</fullName>
    </submittedName>
</protein>
<gene>
    <name evidence="2" type="ORF">SMSRO_SF013700</name>
</gene>
<feature type="transmembrane region" description="Helical" evidence="1">
    <location>
        <begin position="375"/>
        <end position="398"/>
    </location>
</feature>
<sequence>MTTKLRSWKTLLIIQGILMGTLFSFLPFEIYQKFGLTKIWFFLLLPTAMFFFTPLWAKIKKKKDNIFILQINSFFLFVFVSLLMIINFFDNNLIIYFYPLLLFATGVFVAGMVPFTMEIIRSYARQHQLKTNPSLYFTLGSVVTIIIPFLFQYFLNDLGTNIALQTYFTLITLINFSLIFFNYDLKTKEVTFKINPTSWKTLKTNRQFWSYLYSSSFLYSINEVFGYLLPVLIFKDTTLMIIAIGVLYVIRKLSYLLGYLIKTNTITIKRDVCYNTIIAIIAVALLLGLTITYLMQQIQLNHLLYLTLGLGGSQILLDLCLGHLSRIQKNNIISLVGTEHLTLALMFEHVFGHAIFSLLLAIIIIPIIINFHTIMLTYIIIYSVIIAMIMLGCCFVLIKPSIKTELKPKQ</sequence>
<dbReference type="STRING" id="2138.SMSRO_v1c12950"/>
<dbReference type="AlphaFoldDB" id="A0A2P6FDJ7"/>
<dbReference type="RefSeq" id="WP_040093634.1">
    <property type="nucleotide sequence ID" value="NZ_CM020866.1"/>
</dbReference>
<evidence type="ECO:0000256" key="1">
    <source>
        <dbReference type="SAM" id="Phobius"/>
    </source>
</evidence>
<dbReference type="EMBL" id="JTLV02000001">
    <property type="protein sequence ID" value="PQM31533.1"/>
    <property type="molecule type" value="Genomic_DNA"/>
</dbReference>
<keyword evidence="3" id="KW-1185">Reference proteome</keyword>
<feature type="transmembrane region" description="Helical" evidence="1">
    <location>
        <begin position="69"/>
        <end position="89"/>
    </location>
</feature>
<feature type="transmembrane region" description="Helical" evidence="1">
    <location>
        <begin position="272"/>
        <end position="296"/>
    </location>
</feature>
<feature type="transmembrane region" description="Helical" evidence="1">
    <location>
        <begin position="345"/>
        <end position="369"/>
    </location>
</feature>
<feature type="transmembrane region" description="Helical" evidence="1">
    <location>
        <begin position="135"/>
        <end position="155"/>
    </location>
</feature>
<keyword evidence="1" id="KW-1133">Transmembrane helix</keyword>
<name>A0A2P6FDJ7_9MOLU</name>
<keyword evidence="1" id="KW-0472">Membrane</keyword>
<feature type="transmembrane region" description="Helical" evidence="1">
    <location>
        <begin position="95"/>
        <end position="115"/>
    </location>
</feature>
<proteinExistence type="predicted"/>
<accession>A0A2P6FDJ7</accession>
<dbReference type="Proteomes" id="UP000031565">
    <property type="component" value="Unassembled WGS sequence"/>
</dbReference>